<dbReference type="Proteomes" id="UP000320184">
    <property type="component" value="Unassembled WGS sequence"/>
</dbReference>
<dbReference type="SUPFAM" id="SSF53474">
    <property type="entry name" value="alpha/beta-Hydrolases"/>
    <property type="match status" value="1"/>
</dbReference>
<feature type="domain" description="KANL3/Tex30 alpha/beta hydrolase-like" evidence="1">
    <location>
        <begin position="25"/>
        <end position="214"/>
    </location>
</feature>
<protein>
    <submittedName>
        <fullName evidence="2">Cutinase family protein</fullName>
    </submittedName>
</protein>
<dbReference type="InterPro" id="IPR046879">
    <property type="entry name" value="KANL3/Tex30_Abhydrolase"/>
</dbReference>
<gene>
    <name evidence="2" type="ORF">E6K73_02270</name>
</gene>
<evidence type="ECO:0000259" key="1">
    <source>
        <dbReference type="Pfam" id="PF20408"/>
    </source>
</evidence>
<dbReference type="InterPro" id="IPR029058">
    <property type="entry name" value="AB_hydrolase_fold"/>
</dbReference>
<evidence type="ECO:0000313" key="2">
    <source>
        <dbReference type="EMBL" id="TMQ52721.1"/>
    </source>
</evidence>
<dbReference type="EMBL" id="VBOT01000029">
    <property type="protein sequence ID" value="TMQ52721.1"/>
    <property type="molecule type" value="Genomic_DNA"/>
</dbReference>
<comment type="caution">
    <text evidence="2">The sequence shown here is derived from an EMBL/GenBank/DDBJ whole genome shotgun (WGS) entry which is preliminary data.</text>
</comment>
<dbReference type="PANTHER" id="PTHR13136">
    <property type="entry name" value="TESTIS DEVELOPMENT PROTEIN PRTD"/>
    <property type="match status" value="1"/>
</dbReference>
<sequence>MRFSAGPHGEVSGLLLVPGEARWLYVLAHGAGAGMRHPFMAAMAERLAGRGIATLRYQFPYMERGGSRPDPPPVAVAAVRAAVTEASRCCPGAALVAGGKSFGGRMTSTAIAEGALPSVRGLVFLGFPLHPPGRPSVTRARHLEDVTVPMLFLQGTRDDFADLALLRGVLDRLGDRPTLHVVEGADHSFGVLKRSGRTGEQVLDELAESVEAWLSRLEPS</sequence>
<reference evidence="2 3" key="1">
    <citation type="journal article" date="2019" name="Nat. Microbiol.">
        <title>Mediterranean grassland soil C-N compound turnover is dependent on rainfall and depth, and is mediated by genomically divergent microorganisms.</title>
        <authorList>
            <person name="Diamond S."/>
            <person name="Andeer P.F."/>
            <person name="Li Z."/>
            <person name="Crits-Christoph A."/>
            <person name="Burstein D."/>
            <person name="Anantharaman K."/>
            <person name="Lane K.R."/>
            <person name="Thomas B.C."/>
            <person name="Pan C."/>
            <person name="Northen T.R."/>
            <person name="Banfield J.F."/>
        </authorList>
    </citation>
    <scope>NUCLEOTIDE SEQUENCE [LARGE SCALE GENOMIC DNA]</scope>
    <source>
        <strain evidence="2">WS_3</strain>
    </source>
</reference>
<dbReference type="AlphaFoldDB" id="A0A538SMW8"/>
<evidence type="ECO:0000313" key="3">
    <source>
        <dbReference type="Proteomes" id="UP000320184"/>
    </source>
</evidence>
<dbReference type="Gene3D" id="3.40.50.1820">
    <property type="entry name" value="alpha/beta hydrolase"/>
    <property type="match status" value="1"/>
</dbReference>
<accession>A0A538SMW8</accession>
<organism evidence="2 3">
    <name type="scientific">Eiseniibacteriota bacterium</name>
    <dbReference type="NCBI Taxonomy" id="2212470"/>
    <lineage>
        <taxon>Bacteria</taxon>
        <taxon>Candidatus Eiseniibacteriota</taxon>
    </lineage>
</organism>
<dbReference type="Pfam" id="PF20408">
    <property type="entry name" value="Abhydrolase_11"/>
    <property type="match status" value="1"/>
</dbReference>
<proteinExistence type="predicted"/>
<name>A0A538SMW8_UNCEI</name>
<dbReference type="PANTHER" id="PTHR13136:SF11">
    <property type="entry name" value="TESTIS-EXPRESSED PROTEIN 30"/>
    <property type="match status" value="1"/>
</dbReference>
<dbReference type="InterPro" id="IPR026555">
    <property type="entry name" value="NSL3/Tex30"/>
</dbReference>